<dbReference type="InterPro" id="IPR002197">
    <property type="entry name" value="HTH_Fis"/>
</dbReference>
<dbReference type="SUPFAM" id="SSF52172">
    <property type="entry name" value="CheY-like"/>
    <property type="match status" value="1"/>
</dbReference>
<keyword evidence="3" id="KW-0805">Transcription regulation</keyword>
<dbReference type="PRINTS" id="PR01590">
    <property type="entry name" value="HTHFIS"/>
</dbReference>
<dbReference type="GO" id="GO:0000160">
    <property type="term" value="P:phosphorelay signal transduction system"/>
    <property type="evidence" value="ECO:0007669"/>
    <property type="project" value="InterPro"/>
</dbReference>
<dbReference type="Pfam" id="PF25601">
    <property type="entry name" value="AAA_lid_14"/>
    <property type="match status" value="1"/>
</dbReference>
<accession>A0A2W4R3J5</accession>
<dbReference type="EMBL" id="QJPH01000313">
    <property type="protein sequence ID" value="PZN78805.1"/>
    <property type="molecule type" value="Genomic_DNA"/>
</dbReference>
<dbReference type="Gene3D" id="3.40.50.300">
    <property type="entry name" value="P-loop containing nucleotide triphosphate hydrolases"/>
    <property type="match status" value="1"/>
</dbReference>
<dbReference type="PROSITE" id="PS00688">
    <property type="entry name" value="SIGMA54_INTERACT_3"/>
    <property type="match status" value="1"/>
</dbReference>
<dbReference type="CDD" id="cd00009">
    <property type="entry name" value="AAA"/>
    <property type="match status" value="1"/>
</dbReference>
<sequence length="482" mass="53341">MKSTVNNPGYVVIIDDDKDICQLLAFLLENAGYETKQGYDGTTAMQLLALREPDVLLLDSIIPEPNGMVVLSHAHTLYPQLPVVIITGNAGILSAVCAIKAGAWDYIPKPFDNSSVLKLVDRAMKTRWGKQDAGNNLIISTKERIASLMGNSHKIQCLANDLIRVAHTDFSVIIQGETGTGKELVAKNIHRSSPRKDGPFVPIDCGAIPDTLIENELFGHEKGSYTGADHGQPGKFEAAEGGTLFLDEIANMTLSAQSKLLRALQERIIYRIGGTKPIPVNVRVLAASNENLLDAVVKGKFREDLYYRLNEYVIRIPPLRERPEDILALANRFIEETIAELDKPKIDFSVSAKETMLRYQWPGNVRELRAVTRRSSLISEGEIKPEDLGLNLQKLAQANSLKSENSIPGIKSSGTDLIQNLYLDGSSLKEITQLNIDEIERIVILDTLKKTGNNKAEAARRLNIDYKTLYSKLKKINSTVEK</sequence>
<dbReference type="PROSITE" id="PS50045">
    <property type="entry name" value="SIGMA54_INTERACT_4"/>
    <property type="match status" value="1"/>
</dbReference>
<evidence type="ECO:0000256" key="6">
    <source>
        <dbReference type="PROSITE-ProRule" id="PRU00169"/>
    </source>
</evidence>
<dbReference type="PANTHER" id="PTHR32071:SF81">
    <property type="entry name" value="PROPIONATE CATABOLISM OPERON REGULATORY PROTEIN"/>
    <property type="match status" value="1"/>
</dbReference>
<keyword evidence="4" id="KW-0238">DNA-binding</keyword>
<dbReference type="InterPro" id="IPR027417">
    <property type="entry name" value="P-loop_NTPase"/>
</dbReference>
<evidence type="ECO:0000313" key="10">
    <source>
        <dbReference type="Proteomes" id="UP000249396"/>
    </source>
</evidence>
<comment type="caution">
    <text evidence="9">The sequence shown here is derived from an EMBL/GenBank/DDBJ whole genome shotgun (WGS) entry which is preliminary data.</text>
</comment>
<evidence type="ECO:0000259" key="7">
    <source>
        <dbReference type="PROSITE" id="PS50045"/>
    </source>
</evidence>
<dbReference type="InterPro" id="IPR003593">
    <property type="entry name" value="AAA+_ATPase"/>
</dbReference>
<protein>
    <submittedName>
        <fullName evidence="9">Sigma-54-dependent Fis family transcriptional regulator</fullName>
    </submittedName>
</protein>
<dbReference type="GO" id="GO:0043565">
    <property type="term" value="F:sequence-specific DNA binding"/>
    <property type="evidence" value="ECO:0007669"/>
    <property type="project" value="InterPro"/>
</dbReference>
<dbReference type="Gene3D" id="1.10.8.60">
    <property type="match status" value="1"/>
</dbReference>
<keyword evidence="2" id="KW-0067">ATP-binding</keyword>
<feature type="domain" description="Sigma-54 factor interaction" evidence="7">
    <location>
        <begin position="148"/>
        <end position="377"/>
    </location>
</feature>
<dbReference type="SUPFAM" id="SSF52540">
    <property type="entry name" value="P-loop containing nucleoside triphosphate hydrolases"/>
    <property type="match status" value="1"/>
</dbReference>
<name>A0A2W4R3J5_9GAMM</name>
<dbReference type="SMART" id="SM00448">
    <property type="entry name" value="REC"/>
    <property type="match status" value="1"/>
</dbReference>
<evidence type="ECO:0000256" key="3">
    <source>
        <dbReference type="ARBA" id="ARBA00023015"/>
    </source>
</evidence>
<evidence type="ECO:0000256" key="4">
    <source>
        <dbReference type="ARBA" id="ARBA00023125"/>
    </source>
</evidence>
<dbReference type="SUPFAM" id="SSF46689">
    <property type="entry name" value="Homeodomain-like"/>
    <property type="match status" value="1"/>
</dbReference>
<dbReference type="InterPro" id="IPR058031">
    <property type="entry name" value="AAA_lid_NorR"/>
</dbReference>
<dbReference type="Pfam" id="PF02954">
    <property type="entry name" value="HTH_8"/>
    <property type="match status" value="1"/>
</dbReference>
<feature type="modified residue" description="4-aspartylphosphate" evidence="6">
    <location>
        <position position="59"/>
    </location>
</feature>
<dbReference type="InterPro" id="IPR011006">
    <property type="entry name" value="CheY-like_superfamily"/>
</dbReference>
<dbReference type="PANTHER" id="PTHR32071">
    <property type="entry name" value="TRANSCRIPTIONAL REGULATORY PROTEIN"/>
    <property type="match status" value="1"/>
</dbReference>
<reference evidence="9 10" key="1">
    <citation type="journal article" date="2018" name="Aquat. Microb. Ecol.">
        <title>Gammaproteobacterial methanotrophs dominate.</title>
        <authorList>
            <person name="Rissanen A.J."/>
            <person name="Saarenheimo J."/>
            <person name="Tiirola M."/>
            <person name="Peura S."/>
            <person name="Aalto S.L."/>
            <person name="Karvinen A."/>
            <person name="Nykanen H."/>
        </authorList>
    </citation>
    <scope>NUCLEOTIDE SEQUENCE [LARGE SCALE GENOMIC DNA]</scope>
    <source>
        <strain evidence="9">AMbin10</strain>
    </source>
</reference>
<dbReference type="Gene3D" id="1.10.10.60">
    <property type="entry name" value="Homeodomain-like"/>
    <property type="match status" value="1"/>
</dbReference>
<dbReference type="PROSITE" id="PS50110">
    <property type="entry name" value="RESPONSE_REGULATORY"/>
    <property type="match status" value="1"/>
</dbReference>
<dbReference type="GO" id="GO:0005524">
    <property type="term" value="F:ATP binding"/>
    <property type="evidence" value="ECO:0007669"/>
    <property type="project" value="UniProtKB-KW"/>
</dbReference>
<feature type="domain" description="Response regulatory" evidence="8">
    <location>
        <begin position="10"/>
        <end position="124"/>
    </location>
</feature>
<evidence type="ECO:0000256" key="5">
    <source>
        <dbReference type="ARBA" id="ARBA00023163"/>
    </source>
</evidence>
<gene>
    <name evidence="9" type="ORF">DM484_12250</name>
</gene>
<dbReference type="SMART" id="SM00382">
    <property type="entry name" value="AAA"/>
    <property type="match status" value="1"/>
</dbReference>
<organism evidence="9 10">
    <name type="scientific">Candidatus Methylumidiphilus alinenensis</name>
    <dbReference type="NCBI Taxonomy" id="2202197"/>
    <lineage>
        <taxon>Bacteria</taxon>
        <taxon>Pseudomonadati</taxon>
        <taxon>Pseudomonadota</taxon>
        <taxon>Gammaproteobacteria</taxon>
        <taxon>Methylococcales</taxon>
        <taxon>Candidatus Methylumidiphilus</taxon>
    </lineage>
</organism>
<evidence type="ECO:0000313" key="9">
    <source>
        <dbReference type="EMBL" id="PZN78805.1"/>
    </source>
</evidence>
<dbReference type="PROSITE" id="PS00675">
    <property type="entry name" value="SIGMA54_INTERACT_1"/>
    <property type="match status" value="1"/>
</dbReference>
<evidence type="ECO:0000259" key="8">
    <source>
        <dbReference type="PROSITE" id="PS50110"/>
    </source>
</evidence>
<evidence type="ECO:0000256" key="1">
    <source>
        <dbReference type="ARBA" id="ARBA00022741"/>
    </source>
</evidence>
<keyword evidence="5" id="KW-0804">Transcription</keyword>
<dbReference type="InterPro" id="IPR009057">
    <property type="entry name" value="Homeodomain-like_sf"/>
</dbReference>
<keyword evidence="6" id="KW-0597">Phosphoprotein</keyword>
<dbReference type="GO" id="GO:0006355">
    <property type="term" value="P:regulation of DNA-templated transcription"/>
    <property type="evidence" value="ECO:0007669"/>
    <property type="project" value="InterPro"/>
</dbReference>
<dbReference type="Proteomes" id="UP000249396">
    <property type="component" value="Unassembled WGS sequence"/>
</dbReference>
<evidence type="ECO:0000256" key="2">
    <source>
        <dbReference type="ARBA" id="ARBA00022840"/>
    </source>
</evidence>
<dbReference type="PROSITE" id="PS00676">
    <property type="entry name" value="SIGMA54_INTERACT_2"/>
    <property type="match status" value="1"/>
</dbReference>
<dbReference type="InterPro" id="IPR025943">
    <property type="entry name" value="Sigma_54_int_dom_ATP-bd_2"/>
</dbReference>
<dbReference type="InterPro" id="IPR025944">
    <property type="entry name" value="Sigma_54_int_dom_CS"/>
</dbReference>
<keyword evidence="1" id="KW-0547">Nucleotide-binding</keyword>
<dbReference type="Pfam" id="PF00158">
    <property type="entry name" value="Sigma54_activat"/>
    <property type="match status" value="1"/>
</dbReference>
<dbReference type="AlphaFoldDB" id="A0A2W4R3J5"/>
<dbReference type="InterPro" id="IPR025662">
    <property type="entry name" value="Sigma_54_int_dom_ATP-bd_1"/>
</dbReference>
<dbReference type="Gene3D" id="3.40.50.2300">
    <property type="match status" value="1"/>
</dbReference>
<dbReference type="InterPro" id="IPR002078">
    <property type="entry name" value="Sigma_54_int"/>
</dbReference>
<dbReference type="Pfam" id="PF00072">
    <property type="entry name" value="Response_reg"/>
    <property type="match status" value="1"/>
</dbReference>
<dbReference type="InterPro" id="IPR001789">
    <property type="entry name" value="Sig_transdc_resp-reg_receiver"/>
</dbReference>
<dbReference type="FunFam" id="3.40.50.300:FF:000006">
    <property type="entry name" value="DNA-binding transcriptional regulator NtrC"/>
    <property type="match status" value="1"/>
</dbReference>
<proteinExistence type="predicted"/>